<dbReference type="EMBL" id="JAGFBS010000004">
    <property type="protein sequence ID" value="KAG6379638.1"/>
    <property type="molecule type" value="Genomic_DNA"/>
</dbReference>
<dbReference type="OrthoDB" id="3182339at2759"/>
<evidence type="ECO:0000313" key="2">
    <source>
        <dbReference type="EMBL" id="KAG6379638.1"/>
    </source>
</evidence>
<reference evidence="2" key="1">
    <citation type="submission" date="2021-03" db="EMBL/GenBank/DDBJ databases">
        <title>Evolutionary innovations through gain and loss of genes in the ectomycorrhizal Boletales.</title>
        <authorList>
            <person name="Wu G."/>
            <person name="Miyauchi S."/>
            <person name="Morin E."/>
            <person name="Yang Z.-L."/>
            <person name="Xu J."/>
            <person name="Martin F.M."/>
        </authorList>
    </citation>
    <scope>NUCLEOTIDE SEQUENCE</scope>
    <source>
        <strain evidence="2">BR01</strain>
    </source>
</reference>
<evidence type="ECO:0000256" key="1">
    <source>
        <dbReference type="SAM" id="MobiDB-lite"/>
    </source>
</evidence>
<comment type="caution">
    <text evidence="2">The sequence shown here is derived from an EMBL/GenBank/DDBJ whole genome shotgun (WGS) entry which is preliminary data.</text>
</comment>
<dbReference type="AlphaFoldDB" id="A0A8I3ADP4"/>
<evidence type="ECO:0000313" key="3">
    <source>
        <dbReference type="Proteomes" id="UP000683000"/>
    </source>
</evidence>
<feature type="compositionally biased region" description="Basic and acidic residues" evidence="1">
    <location>
        <begin position="79"/>
        <end position="89"/>
    </location>
</feature>
<name>A0A8I3ADP4_9AGAM</name>
<proteinExistence type="predicted"/>
<gene>
    <name evidence="2" type="ORF">JVT61DRAFT_10156</name>
</gene>
<feature type="region of interest" description="Disordered" evidence="1">
    <location>
        <begin position="26"/>
        <end position="122"/>
    </location>
</feature>
<keyword evidence="3" id="KW-1185">Reference proteome</keyword>
<protein>
    <submittedName>
        <fullName evidence="2">Uncharacterized protein</fullName>
    </submittedName>
</protein>
<feature type="compositionally biased region" description="Basic and acidic residues" evidence="1">
    <location>
        <begin position="59"/>
        <end position="72"/>
    </location>
</feature>
<feature type="compositionally biased region" description="Basic and acidic residues" evidence="1">
    <location>
        <begin position="112"/>
        <end position="122"/>
    </location>
</feature>
<sequence length="122" mass="13398">MAITFSGSPLPSVMALLAIRSRGRPFGHTHMGKILQGQSLSRKDFEESASDASDQSHAAYDRQTSRYSDDRIVPPPSHMECDAQDDHESSVSIQSCKRGLETAGISEGDLEPPQKRLRADQQ</sequence>
<organism evidence="2 3">
    <name type="scientific">Boletus reticuloceps</name>
    <dbReference type="NCBI Taxonomy" id="495285"/>
    <lineage>
        <taxon>Eukaryota</taxon>
        <taxon>Fungi</taxon>
        <taxon>Dikarya</taxon>
        <taxon>Basidiomycota</taxon>
        <taxon>Agaricomycotina</taxon>
        <taxon>Agaricomycetes</taxon>
        <taxon>Agaricomycetidae</taxon>
        <taxon>Boletales</taxon>
        <taxon>Boletineae</taxon>
        <taxon>Boletaceae</taxon>
        <taxon>Boletoideae</taxon>
        <taxon>Boletus</taxon>
    </lineage>
</organism>
<dbReference type="Proteomes" id="UP000683000">
    <property type="component" value="Unassembled WGS sequence"/>
</dbReference>
<accession>A0A8I3ADP4</accession>